<feature type="binding site" evidence="5">
    <location>
        <position position="259"/>
    </location>
    <ligand>
        <name>dimethylallyl diphosphate</name>
        <dbReference type="ChEBI" id="CHEBI:57623"/>
    </ligand>
</feature>
<dbReference type="Gene3D" id="3.40.50.11270">
    <property type="match status" value="1"/>
</dbReference>
<reference evidence="6" key="1">
    <citation type="journal article" date="2021" name="PeerJ">
        <title>Extensive microbial diversity within the chicken gut microbiome revealed by metagenomics and culture.</title>
        <authorList>
            <person name="Gilroy R."/>
            <person name="Ravi A."/>
            <person name="Getino M."/>
            <person name="Pursley I."/>
            <person name="Horton D.L."/>
            <person name="Alikhan N.F."/>
            <person name="Baker D."/>
            <person name="Gharbi K."/>
            <person name="Hall N."/>
            <person name="Watson M."/>
            <person name="Adriaenssens E.M."/>
            <person name="Foster-Nyarko E."/>
            <person name="Jarju S."/>
            <person name="Secka A."/>
            <person name="Antonio M."/>
            <person name="Oren A."/>
            <person name="Chaudhuri R.R."/>
            <person name="La Ragione R."/>
            <person name="Hildebrand F."/>
            <person name="Pallen M.J."/>
        </authorList>
    </citation>
    <scope>NUCLEOTIDE SEQUENCE</scope>
    <source>
        <strain evidence="6">ChiGjej6B6-11269</strain>
    </source>
</reference>
<feature type="binding site" evidence="5">
    <location>
        <position position="159"/>
    </location>
    <ligand>
        <name>(2E)-4-hydroxy-3-methylbut-2-enyl diphosphate</name>
        <dbReference type="ChEBI" id="CHEBI:128753"/>
    </ligand>
</feature>
<dbReference type="CDD" id="cd13944">
    <property type="entry name" value="lytB_ispH"/>
    <property type="match status" value="1"/>
</dbReference>
<evidence type="ECO:0000256" key="3">
    <source>
        <dbReference type="ARBA" id="ARBA00023004"/>
    </source>
</evidence>
<dbReference type="GO" id="GO:0050992">
    <property type="term" value="P:dimethylallyl diphosphate biosynthetic process"/>
    <property type="evidence" value="ECO:0007669"/>
    <property type="project" value="UniProtKB-UniRule"/>
</dbReference>
<evidence type="ECO:0000313" key="7">
    <source>
        <dbReference type="Proteomes" id="UP000786989"/>
    </source>
</evidence>
<gene>
    <name evidence="5 6" type="primary">ispH</name>
    <name evidence="6" type="ORF">K8U77_01300</name>
</gene>
<comment type="function">
    <text evidence="5">Catalyzes the conversion of 1-hydroxy-2-methyl-2-(E)-butenyl 4-diphosphate (HMBPP) into a mixture of isopentenyl diphosphate (IPP) and dimethylallyl diphosphate (DMAPP). Acts in the terminal step of the DOXP/MEP pathway for isoprenoid precursor biosynthesis.</text>
</comment>
<dbReference type="EMBL" id="DYWI01000020">
    <property type="protein sequence ID" value="HJF64739.1"/>
    <property type="molecule type" value="Genomic_DNA"/>
</dbReference>
<evidence type="ECO:0000256" key="4">
    <source>
        <dbReference type="ARBA" id="ARBA00023014"/>
    </source>
</evidence>
<dbReference type="Proteomes" id="UP000786989">
    <property type="component" value="Unassembled WGS sequence"/>
</dbReference>
<keyword evidence="5" id="KW-0414">Isoprene biosynthesis</keyword>
<feature type="binding site" evidence="5">
    <location>
        <position position="259"/>
    </location>
    <ligand>
        <name>(2E)-4-hydroxy-3-methylbut-2-enyl diphosphate</name>
        <dbReference type="ChEBI" id="CHEBI:128753"/>
    </ligand>
</feature>
<comment type="cofactor">
    <cofactor evidence="5">
        <name>[4Fe-4S] cluster</name>
        <dbReference type="ChEBI" id="CHEBI:49883"/>
    </cofactor>
    <text evidence="5">Binds 1 [4Fe-4S] cluster per subunit.</text>
</comment>
<feature type="binding site" evidence="5">
    <location>
        <position position="215"/>
    </location>
    <ligand>
        <name>(2E)-4-hydroxy-3-methylbut-2-enyl diphosphate</name>
        <dbReference type="ChEBI" id="CHEBI:128753"/>
    </ligand>
</feature>
<reference evidence="6" key="2">
    <citation type="submission" date="2021-09" db="EMBL/GenBank/DDBJ databases">
        <authorList>
            <person name="Gilroy R."/>
        </authorList>
    </citation>
    <scope>NUCLEOTIDE SEQUENCE</scope>
    <source>
        <strain evidence="6">ChiGjej6B6-11269</strain>
    </source>
</reference>
<feature type="binding site" evidence="5">
    <location>
        <position position="40"/>
    </location>
    <ligand>
        <name>dimethylallyl diphosphate</name>
        <dbReference type="ChEBI" id="CHEBI:57623"/>
    </ligand>
</feature>
<dbReference type="EC" id="1.17.7.4" evidence="5"/>
<dbReference type="GO" id="GO:0046872">
    <property type="term" value="F:metal ion binding"/>
    <property type="evidence" value="ECO:0007669"/>
    <property type="project" value="UniProtKB-KW"/>
</dbReference>
<dbReference type="NCBIfam" id="TIGR00216">
    <property type="entry name" value="ispH_lytB"/>
    <property type="match status" value="1"/>
</dbReference>
<dbReference type="InterPro" id="IPR003451">
    <property type="entry name" value="LytB/IspH"/>
</dbReference>
<comment type="caution">
    <text evidence="6">The sequence shown here is derived from an EMBL/GenBank/DDBJ whole genome shotgun (WGS) entry which is preliminary data.</text>
</comment>
<feature type="binding site" evidence="5">
    <location>
        <position position="216"/>
    </location>
    <ligand>
        <name>dimethylallyl diphosphate</name>
        <dbReference type="ChEBI" id="CHEBI:57623"/>
    </ligand>
</feature>
<keyword evidence="2 5" id="KW-0479">Metal-binding</keyword>
<feature type="binding site" evidence="5">
    <location>
        <position position="217"/>
    </location>
    <ligand>
        <name>(2E)-4-hydroxy-3-methylbut-2-enyl diphosphate</name>
        <dbReference type="ChEBI" id="CHEBI:128753"/>
    </ligand>
</feature>
<protein>
    <recommendedName>
        <fullName evidence="5">4-hydroxy-3-methylbut-2-enyl diphosphate reductase</fullName>
        <shortName evidence="5">HMBPP reductase</shortName>
        <ecNumber evidence="5">1.17.7.4</ecNumber>
    </recommendedName>
</protein>
<dbReference type="GO" id="GO:0051539">
    <property type="term" value="F:4 iron, 4 sulfur cluster binding"/>
    <property type="evidence" value="ECO:0007669"/>
    <property type="project" value="UniProtKB-UniRule"/>
</dbReference>
<sequence length="275" mass="29155">MKVIRAKHAGVCYGVERALDMAQAAMMDDETTYTLGPLIHNPKVVEKLSAHGVQVANDVDDIDSGIVVIRSHGVEPSVLDRLNAKGLTVIDATCPHVAKAQRAAAELRDLGGTVLVIGRAEHPEVRGLCGHAGNAAVVVAGVEEIPAELSEPVGIVVQTTESKEKLGAVVEALRARGIEPVVKNTVCFATRQRQDSAAMLAEEVDAIVVIGGKNSSNTTHLFEICKAHCPRSFFVESVDELDAAWFDGCETVGVTAGASTPEDQIDEVVDYLETL</sequence>
<dbReference type="Pfam" id="PF02401">
    <property type="entry name" value="LYTB"/>
    <property type="match status" value="1"/>
</dbReference>
<evidence type="ECO:0000256" key="2">
    <source>
        <dbReference type="ARBA" id="ARBA00022723"/>
    </source>
</evidence>
<feature type="binding site" evidence="5">
    <location>
        <position position="40"/>
    </location>
    <ligand>
        <name>(2E)-4-hydroxy-3-methylbut-2-enyl diphosphate</name>
        <dbReference type="ChEBI" id="CHEBI:128753"/>
    </ligand>
</feature>
<feature type="binding site" evidence="5">
    <location>
        <position position="72"/>
    </location>
    <ligand>
        <name>(2E)-4-hydroxy-3-methylbut-2-enyl diphosphate</name>
        <dbReference type="ChEBI" id="CHEBI:128753"/>
    </ligand>
</feature>
<organism evidence="6 7">
    <name type="scientific">Slackia equolifaciens</name>
    <dbReference type="NCBI Taxonomy" id="498718"/>
    <lineage>
        <taxon>Bacteria</taxon>
        <taxon>Bacillati</taxon>
        <taxon>Actinomycetota</taxon>
        <taxon>Coriobacteriia</taxon>
        <taxon>Eggerthellales</taxon>
        <taxon>Eggerthellaceae</taxon>
        <taxon>Slackia</taxon>
    </lineage>
</organism>
<feature type="binding site" evidence="5">
    <location>
        <position position="94"/>
    </location>
    <ligand>
        <name>[4Fe-4S] cluster</name>
        <dbReference type="ChEBI" id="CHEBI:49883"/>
    </ligand>
</feature>
<dbReference type="Gene3D" id="3.40.1010.20">
    <property type="entry name" value="4-hydroxy-3-methylbut-2-enyl diphosphate reductase, catalytic domain"/>
    <property type="match status" value="2"/>
</dbReference>
<feature type="active site" description="Proton donor" evidence="5">
    <location>
        <position position="124"/>
    </location>
</feature>
<proteinExistence type="inferred from homology"/>
<dbReference type="PANTHER" id="PTHR30426:SF0">
    <property type="entry name" value="4-HYDROXY-3-METHYLBUT-2-ENYL DIPHOSPHATE REDUCTASE"/>
    <property type="match status" value="1"/>
</dbReference>
<dbReference type="GO" id="GO:0016114">
    <property type="term" value="P:terpenoid biosynthetic process"/>
    <property type="evidence" value="ECO:0007669"/>
    <property type="project" value="UniProtKB-UniRule"/>
</dbReference>
<keyword evidence="3 5" id="KW-0408">Iron</keyword>
<feature type="binding site" evidence="5">
    <location>
        <position position="122"/>
    </location>
    <ligand>
        <name>dimethylallyl diphosphate</name>
        <dbReference type="ChEBI" id="CHEBI:57623"/>
    </ligand>
</feature>
<feature type="binding site" evidence="5">
    <location>
        <position position="217"/>
    </location>
    <ligand>
        <name>isopentenyl diphosphate</name>
        <dbReference type="ChEBI" id="CHEBI:128769"/>
    </ligand>
</feature>
<feature type="binding site" evidence="5">
    <location>
        <position position="122"/>
    </location>
    <ligand>
        <name>(2E)-4-hydroxy-3-methylbut-2-enyl diphosphate</name>
        <dbReference type="ChEBI" id="CHEBI:128753"/>
    </ligand>
</feature>
<comment type="similarity">
    <text evidence="5">Belongs to the IspH family.</text>
</comment>
<comment type="catalytic activity">
    <reaction evidence="5">
        <text>isopentenyl diphosphate + 2 oxidized [2Fe-2S]-[ferredoxin] + H2O = (2E)-4-hydroxy-3-methylbut-2-enyl diphosphate + 2 reduced [2Fe-2S]-[ferredoxin] + 2 H(+)</text>
        <dbReference type="Rhea" id="RHEA:24488"/>
        <dbReference type="Rhea" id="RHEA-COMP:10000"/>
        <dbReference type="Rhea" id="RHEA-COMP:10001"/>
        <dbReference type="ChEBI" id="CHEBI:15377"/>
        <dbReference type="ChEBI" id="CHEBI:15378"/>
        <dbReference type="ChEBI" id="CHEBI:33737"/>
        <dbReference type="ChEBI" id="CHEBI:33738"/>
        <dbReference type="ChEBI" id="CHEBI:128753"/>
        <dbReference type="ChEBI" id="CHEBI:128769"/>
        <dbReference type="EC" id="1.17.7.4"/>
    </reaction>
</comment>
<feature type="binding site" evidence="5">
    <location>
        <position position="216"/>
    </location>
    <ligand>
        <name>(2E)-4-hydroxy-3-methylbut-2-enyl diphosphate</name>
        <dbReference type="ChEBI" id="CHEBI:128753"/>
    </ligand>
</feature>
<comment type="catalytic activity">
    <reaction evidence="5">
        <text>dimethylallyl diphosphate + 2 oxidized [2Fe-2S]-[ferredoxin] + H2O = (2E)-4-hydroxy-3-methylbut-2-enyl diphosphate + 2 reduced [2Fe-2S]-[ferredoxin] + 2 H(+)</text>
        <dbReference type="Rhea" id="RHEA:24825"/>
        <dbReference type="Rhea" id="RHEA-COMP:10000"/>
        <dbReference type="Rhea" id="RHEA-COMP:10001"/>
        <dbReference type="ChEBI" id="CHEBI:15377"/>
        <dbReference type="ChEBI" id="CHEBI:15378"/>
        <dbReference type="ChEBI" id="CHEBI:33737"/>
        <dbReference type="ChEBI" id="CHEBI:33738"/>
        <dbReference type="ChEBI" id="CHEBI:57623"/>
        <dbReference type="ChEBI" id="CHEBI:128753"/>
        <dbReference type="EC" id="1.17.7.4"/>
    </reaction>
</comment>
<dbReference type="AlphaFoldDB" id="A0A9D2ZZW9"/>
<feature type="binding site" evidence="5">
    <location>
        <position position="215"/>
    </location>
    <ligand>
        <name>dimethylallyl diphosphate</name>
        <dbReference type="ChEBI" id="CHEBI:57623"/>
    </ligand>
</feature>
<dbReference type="HAMAP" id="MF_00191">
    <property type="entry name" value="IspH"/>
    <property type="match status" value="1"/>
</dbReference>
<accession>A0A9D2ZZW9</accession>
<dbReference type="GO" id="GO:0019288">
    <property type="term" value="P:isopentenyl diphosphate biosynthetic process, methylerythritol 4-phosphate pathway"/>
    <property type="evidence" value="ECO:0007669"/>
    <property type="project" value="UniProtKB-UniRule"/>
</dbReference>
<feature type="binding site" evidence="5">
    <location>
        <position position="40"/>
    </location>
    <ligand>
        <name>isopentenyl diphosphate</name>
        <dbReference type="ChEBI" id="CHEBI:128769"/>
    </ligand>
</feature>
<feature type="binding site" evidence="5">
    <location>
        <position position="215"/>
    </location>
    <ligand>
        <name>isopentenyl diphosphate</name>
        <dbReference type="ChEBI" id="CHEBI:128769"/>
    </ligand>
</feature>
<keyword evidence="1 5" id="KW-0004">4Fe-4S</keyword>
<comment type="pathway">
    <text evidence="5">Isoprenoid biosynthesis; dimethylallyl diphosphate biosynthesis; dimethylallyl diphosphate from (2E)-4-hydroxy-3-methylbutenyl diphosphate: step 1/1.</text>
</comment>
<keyword evidence="4 5" id="KW-0411">Iron-sulfur</keyword>
<evidence type="ECO:0000256" key="5">
    <source>
        <dbReference type="HAMAP-Rule" id="MF_00191"/>
    </source>
</evidence>
<evidence type="ECO:0000256" key="1">
    <source>
        <dbReference type="ARBA" id="ARBA00022485"/>
    </source>
</evidence>
<feature type="binding site" evidence="5">
    <location>
        <position position="72"/>
    </location>
    <ligand>
        <name>dimethylallyl diphosphate</name>
        <dbReference type="ChEBI" id="CHEBI:57623"/>
    </ligand>
</feature>
<feature type="binding site" evidence="5">
    <location>
        <position position="12"/>
    </location>
    <ligand>
        <name>[4Fe-4S] cluster</name>
        <dbReference type="ChEBI" id="CHEBI:49883"/>
    </ligand>
</feature>
<keyword evidence="5 6" id="KW-0560">Oxidoreductase</keyword>
<feature type="binding site" evidence="5">
    <location>
        <position position="72"/>
    </location>
    <ligand>
        <name>isopentenyl diphosphate</name>
        <dbReference type="ChEBI" id="CHEBI:128769"/>
    </ligand>
</feature>
<feature type="binding site" evidence="5">
    <location>
        <position position="217"/>
    </location>
    <ligand>
        <name>dimethylallyl diphosphate</name>
        <dbReference type="ChEBI" id="CHEBI:57623"/>
    </ligand>
</feature>
<dbReference type="GO" id="GO:0051745">
    <property type="term" value="F:4-hydroxy-3-methylbut-2-enyl diphosphate reductase activity"/>
    <property type="evidence" value="ECO:0007669"/>
    <property type="project" value="UniProtKB-UniRule"/>
</dbReference>
<comment type="pathway">
    <text evidence="5">Isoprenoid biosynthesis; isopentenyl diphosphate biosynthesis via DXP pathway; isopentenyl diphosphate from 1-deoxy-D-xylulose 5-phosphate: step 6/6.</text>
</comment>
<feature type="binding site" evidence="5">
    <location>
        <position position="122"/>
    </location>
    <ligand>
        <name>isopentenyl diphosphate</name>
        <dbReference type="ChEBI" id="CHEBI:128769"/>
    </ligand>
</feature>
<feature type="binding site" evidence="5">
    <location>
        <position position="216"/>
    </location>
    <ligand>
        <name>isopentenyl diphosphate</name>
        <dbReference type="ChEBI" id="CHEBI:128769"/>
    </ligand>
</feature>
<evidence type="ECO:0000313" key="6">
    <source>
        <dbReference type="EMBL" id="HJF64739.1"/>
    </source>
</evidence>
<dbReference type="PANTHER" id="PTHR30426">
    <property type="entry name" value="4-HYDROXY-3-METHYLBUT-2-ENYL DIPHOSPHATE REDUCTASE"/>
    <property type="match status" value="1"/>
</dbReference>
<feature type="binding site" evidence="5">
    <location>
        <position position="187"/>
    </location>
    <ligand>
        <name>[4Fe-4S] cluster</name>
        <dbReference type="ChEBI" id="CHEBI:49883"/>
    </ligand>
</feature>
<feature type="binding site" evidence="5">
    <location>
        <position position="259"/>
    </location>
    <ligand>
        <name>isopentenyl diphosphate</name>
        <dbReference type="ChEBI" id="CHEBI:128769"/>
    </ligand>
</feature>
<name>A0A9D2ZZW9_9ACTN</name>